<dbReference type="InterPro" id="IPR000515">
    <property type="entry name" value="MetI-like"/>
</dbReference>
<keyword evidence="10" id="KW-1185">Reference proteome</keyword>
<feature type="transmembrane region" description="Helical" evidence="7">
    <location>
        <begin position="106"/>
        <end position="127"/>
    </location>
</feature>
<name>A0A2N9JJE2_9ACTN</name>
<dbReference type="OrthoDB" id="61122at2"/>
<dbReference type="EMBL" id="LT985188">
    <property type="protein sequence ID" value="SPD87668.1"/>
    <property type="molecule type" value="Genomic_DNA"/>
</dbReference>
<dbReference type="SUPFAM" id="SSF161098">
    <property type="entry name" value="MetI-like"/>
    <property type="match status" value="1"/>
</dbReference>
<comment type="similarity">
    <text evidence="7">Belongs to the binding-protein-dependent transport system permease family.</text>
</comment>
<evidence type="ECO:0000256" key="6">
    <source>
        <dbReference type="ARBA" id="ARBA00023136"/>
    </source>
</evidence>
<evidence type="ECO:0000256" key="5">
    <source>
        <dbReference type="ARBA" id="ARBA00022989"/>
    </source>
</evidence>
<evidence type="ECO:0000256" key="3">
    <source>
        <dbReference type="ARBA" id="ARBA00022475"/>
    </source>
</evidence>
<evidence type="ECO:0000256" key="1">
    <source>
        <dbReference type="ARBA" id="ARBA00004651"/>
    </source>
</evidence>
<dbReference type="GO" id="GO:0055085">
    <property type="term" value="P:transmembrane transport"/>
    <property type="evidence" value="ECO:0007669"/>
    <property type="project" value="InterPro"/>
</dbReference>
<dbReference type="CDD" id="cd06261">
    <property type="entry name" value="TM_PBP2"/>
    <property type="match status" value="1"/>
</dbReference>
<evidence type="ECO:0000259" key="8">
    <source>
        <dbReference type="PROSITE" id="PS50928"/>
    </source>
</evidence>
<dbReference type="PROSITE" id="PS50928">
    <property type="entry name" value="ABC_TM1"/>
    <property type="match status" value="1"/>
</dbReference>
<evidence type="ECO:0000256" key="4">
    <source>
        <dbReference type="ARBA" id="ARBA00022692"/>
    </source>
</evidence>
<evidence type="ECO:0000313" key="9">
    <source>
        <dbReference type="EMBL" id="SPD87668.1"/>
    </source>
</evidence>
<keyword evidence="4 7" id="KW-0812">Transmembrane</keyword>
<keyword evidence="5 7" id="KW-1133">Transmembrane helix</keyword>
<dbReference type="KEGG" id="mgg:MPLG2_2638"/>
<keyword evidence="6 7" id="KW-0472">Membrane</keyword>
<protein>
    <submittedName>
        <fullName evidence="9">Fructose-amino acid permease</fullName>
    </submittedName>
</protein>
<dbReference type="PANTHER" id="PTHR43744">
    <property type="entry name" value="ABC TRANSPORTER PERMEASE PROTEIN MG189-RELATED-RELATED"/>
    <property type="match status" value="1"/>
</dbReference>
<accession>A0A2N9JJE2</accession>
<feature type="domain" description="ABC transmembrane type-1" evidence="8">
    <location>
        <begin position="71"/>
        <end position="262"/>
    </location>
</feature>
<dbReference type="Pfam" id="PF00528">
    <property type="entry name" value="BPD_transp_1"/>
    <property type="match status" value="1"/>
</dbReference>
<dbReference type="PANTHER" id="PTHR43744:SF12">
    <property type="entry name" value="ABC TRANSPORTER PERMEASE PROTEIN MG189-RELATED"/>
    <property type="match status" value="1"/>
</dbReference>
<dbReference type="GO" id="GO:0005886">
    <property type="term" value="C:plasma membrane"/>
    <property type="evidence" value="ECO:0007669"/>
    <property type="project" value="UniProtKB-SubCell"/>
</dbReference>
<comment type="subcellular location">
    <subcellularLocation>
        <location evidence="1 7">Cell membrane</location>
        <topology evidence="1 7">Multi-pass membrane protein</topology>
    </subcellularLocation>
</comment>
<dbReference type="AlphaFoldDB" id="A0A2N9JJE2"/>
<feature type="transmembrane region" description="Helical" evidence="7">
    <location>
        <begin position="187"/>
        <end position="208"/>
    </location>
</feature>
<keyword evidence="3" id="KW-1003">Cell membrane</keyword>
<evidence type="ECO:0000313" key="10">
    <source>
        <dbReference type="Proteomes" id="UP000238164"/>
    </source>
</evidence>
<sequence>MRLPYVAGVRLLPGRLVLTAYALILAFPLLWMIVSSFKPTLEVYGRPWSLPSTWRFDNYSKAWEMGVSQYFVNSLFVTAITTAAVLAVAALAAYSLVRLRNWAARLTMLIVMGALVISPQVSIVPLYDLLGRFGLLDTYTAMILPYVAYRLPMAILLIRAVFLEVPRELEEASRLDGCGSLRTFLNVYWPVSAGVLATAAILTIYYTWNEFLFALIFVDSDSLRTIPAGLMAFRDALATDWGVLLAGLTIAAVPVVVVFLLGQRFLIAGITAGSVKG</sequence>
<feature type="transmembrane region" description="Helical" evidence="7">
    <location>
        <begin position="147"/>
        <end position="166"/>
    </location>
</feature>
<feature type="transmembrane region" description="Helical" evidence="7">
    <location>
        <begin position="241"/>
        <end position="261"/>
    </location>
</feature>
<feature type="transmembrane region" description="Helical" evidence="7">
    <location>
        <begin position="12"/>
        <end position="34"/>
    </location>
</feature>
<reference evidence="9 10" key="1">
    <citation type="submission" date="2018-02" db="EMBL/GenBank/DDBJ databases">
        <authorList>
            <person name="Cohen D.B."/>
            <person name="Kent A.D."/>
        </authorList>
    </citation>
    <scope>NUCLEOTIDE SEQUENCE [LARGE SCALE GENOMIC DNA]</scope>
    <source>
        <strain evidence="9">1</strain>
    </source>
</reference>
<dbReference type="Gene3D" id="1.10.3720.10">
    <property type="entry name" value="MetI-like"/>
    <property type="match status" value="1"/>
</dbReference>
<evidence type="ECO:0000256" key="2">
    <source>
        <dbReference type="ARBA" id="ARBA00022448"/>
    </source>
</evidence>
<keyword evidence="2 7" id="KW-0813">Transport</keyword>
<organism evidence="9 10">
    <name type="scientific">Micropruina glycogenica</name>
    <dbReference type="NCBI Taxonomy" id="75385"/>
    <lineage>
        <taxon>Bacteria</taxon>
        <taxon>Bacillati</taxon>
        <taxon>Actinomycetota</taxon>
        <taxon>Actinomycetes</taxon>
        <taxon>Propionibacteriales</taxon>
        <taxon>Nocardioidaceae</taxon>
        <taxon>Micropruina</taxon>
    </lineage>
</organism>
<feature type="transmembrane region" description="Helical" evidence="7">
    <location>
        <begin position="70"/>
        <end position="94"/>
    </location>
</feature>
<gene>
    <name evidence="9" type="primary">frlM</name>
    <name evidence="9" type="ORF">MPLG2_2638</name>
</gene>
<dbReference type="RefSeq" id="WP_158681141.1">
    <property type="nucleotide sequence ID" value="NZ_BAAAGO010000031.1"/>
</dbReference>
<dbReference type="InterPro" id="IPR035906">
    <property type="entry name" value="MetI-like_sf"/>
</dbReference>
<evidence type="ECO:0000256" key="7">
    <source>
        <dbReference type="RuleBase" id="RU363032"/>
    </source>
</evidence>
<dbReference type="Proteomes" id="UP000238164">
    <property type="component" value="Chromosome 1"/>
</dbReference>
<proteinExistence type="inferred from homology"/>